<dbReference type="Pfam" id="PF00226">
    <property type="entry name" value="DnaJ"/>
    <property type="match status" value="1"/>
</dbReference>
<organism evidence="7 8">
    <name type="scientific">Hypsibius exemplaris</name>
    <name type="common">Freshwater tardigrade</name>
    <dbReference type="NCBI Taxonomy" id="2072580"/>
    <lineage>
        <taxon>Eukaryota</taxon>
        <taxon>Metazoa</taxon>
        <taxon>Ecdysozoa</taxon>
        <taxon>Tardigrada</taxon>
        <taxon>Eutardigrada</taxon>
        <taxon>Parachela</taxon>
        <taxon>Hypsibioidea</taxon>
        <taxon>Hypsibiidae</taxon>
        <taxon>Hypsibius</taxon>
    </lineage>
</organism>
<sequence>MPDTKLYEILEISKDATEVEIKRAYRRLAREYHPDKNPGQSNDDMFKKISFAYTVLTDVNKRAIYDRHGLPGLRDGLSAGLFGEPPETPEQQIYDVEEVLTGLLVEVARSLRLEFPAGGIQEFTRGSLRVIDAVYRRDFLTIISETVKLSVQVYKALPSNVPPPRREEDRF</sequence>
<dbReference type="PANTHER" id="PTHR44360">
    <property type="entry name" value="DNAJ HOMOLOG SUBFAMILY B MEMBER 9"/>
    <property type="match status" value="1"/>
</dbReference>
<dbReference type="GO" id="GO:0051787">
    <property type="term" value="F:misfolded protein binding"/>
    <property type="evidence" value="ECO:0007669"/>
    <property type="project" value="TreeGrafter"/>
</dbReference>
<evidence type="ECO:0000313" key="7">
    <source>
        <dbReference type="EMBL" id="OQV21476.1"/>
    </source>
</evidence>
<protein>
    <recommendedName>
        <fullName evidence="2">DnaJ homolog subfamily B member 9</fullName>
    </recommendedName>
    <alternativeName>
        <fullName evidence="3">Endoplasmic reticulum DNA J domain-containing protein 4</fullName>
    </alternativeName>
</protein>
<dbReference type="InterPro" id="IPR036869">
    <property type="entry name" value="J_dom_sf"/>
</dbReference>
<dbReference type="InterPro" id="IPR051948">
    <property type="entry name" value="Hsp70_co-chaperone_J-domain"/>
</dbReference>
<evidence type="ECO:0000313" key="8">
    <source>
        <dbReference type="Proteomes" id="UP000192578"/>
    </source>
</evidence>
<name>A0A1W0X1Y4_HYPEX</name>
<dbReference type="GO" id="GO:0005783">
    <property type="term" value="C:endoplasmic reticulum"/>
    <property type="evidence" value="ECO:0007669"/>
    <property type="project" value="TreeGrafter"/>
</dbReference>
<gene>
    <name evidence="7" type="ORF">BV898_04680</name>
</gene>
<dbReference type="SUPFAM" id="SSF46565">
    <property type="entry name" value="Chaperone J-domain"/>
    <property type="match status" value="1"/>
</dbReference>
<dbReference type="SMART" id="SM00271">
    <property type="entry name" value="DnaJ"/>
    <property type="match status" value="1"/>
</dbReference>
<dbReference type="GO" id="GO:0036503">
    <property type="term" value="P:ERAD pathway"/>
    <property type="evidence" value="ECO:0007669"/>
    <property type="project" value="TreeGrafter"/>
</dbReference>
<dbReference type="GO" id="GO:0051087">
    <property type="term" value="F:protein-folding chaperone binding"/>
    <property type="evidence" value="ECO:0007669"/>
    <property type="project" value="TreeGrafter"/>
</dbReference>
<evidence type="ECO:0000256" key="5">
    <source>
        <dbReference type="ARBA" id="ARBA00046365"/>
    </source>
</evidence>
<evidence type="ECO:0000259" key="6">
    <source>
        <dbReference type="PROSITE" id="PS50076"/>
    </source>
</evidence>
<dbReference type="InterPro" id="IPR001623">
    <property type="entry name" value="DnaJ_domain"/>
</dbReference>
<dbReference type="PANTHER" id="PTHR44360:SF1">
    <property type="entry name" value="DNAJ HOMOLOG SUBFAMILY B MEMBER 9"/>
    <property type="match status" value="1"/>
</dbReference>
<dbReference type="AlphaFoldDB" id="A0A1W0X1Y4"/>
<keyword evidence="8" id="KW-1185">Reference proteome</keyword>
<dbReference type="PRINTS" id="PR00625">
    <property type="entry name" value="JDOMAIN"/>
</dbReference>
<reference evidence="8" key="1">
    <citation type="submission" date="2017-01" db="EMBL/GenBank/DDBJ databases">
        <title>Comparative genomics of anhydrobiosis in the tardigrade Hypsibius dujardini.</title>
        <authorList>
            <person name="Yoshida Y."/>
            <person name="Koutsovoulos G."/>
            <person name="Laetsch D."/>
            <person name="Stevens L."/>
            <person name="Kumar S."/>
            <person name="Horikawa D."/>
            <person name="Ishino K."/>
            <person name="Komine S."/>
            <person name="Tomita M."/>
            <person name="Blaxter M."/>
            <person name="Arakawa K."/>
        </authorList>
    </citation>
    <scope>NUCLEOTIDE SEQUENCE [LARGE SCALE GENOMIC DNA]</scope>
    <source>
        <strain evidence="8">Z151</strain>
    </source>
</reference>
<evidence type="ECO:0000256" key="4">
    <source>
        <dbReference type="ARBA" id="ARBA00045428"/>
    </source>
</evidence>
<dbReference type="PROSITE" id="PS50076">
    <property type="entry name" value="DNAJ_2"/>
    <property type="match status" value="1"/>
</dbReference>
<evidence type="ECO:0000256" key="1">
    <source>
        <dbReference type="ARBA" id="ARBA00023186"/>
    </source>
</evidence>
<dbReference type="Gene3D" id="1.10.287.110">
    <property type="entry name" value="DnaJ domain"/>
    <property type="match status" value="1"/>
</dbReference>
<comment type="function">
    <text evidence="4">Co-chaperone for Hsp70 protein HSPA5/BiP that acts as a key repressor of the ERN1/IRE1-mediated unfolded protein response (UPR). J domain-containing co-chaperones stimulate the ATPase activity of Hsp70 proteins and are required for efficient substrate recognition by Hsp70 proteins. In the unstressed endoplasmic reticulum, interacts with the luminal region of ERN1/IRE1 and selectively recruits HSPA5/BiP: HSPA5/BiP disrupts the dimerization of the active ERN1/IRE1 luminal region, thereby inactivating ERN1/IRE1. Also involved in endoplasmic reticulum-associated degradation (ERAD) of misfolded proteins. Required for survival of B-cell progenitors and normal antibody production.</text>
</comment>
<accession>A0A1W0X1Y4</accession>
<keyword evidence="1" id="KW-0143">Chaperone</keyword>
<dbReference type="CDD" id="cd06257">
    <property type="entry name" value="DnaJ"/>
    <property type="match status" value="1"/>
</dbReference>
<proteinExistence type="predicted"/>
<comment type="caution">
    <text evidence="7">The sequence shown here is derived from an EMBL/GenBank/DDBJ whole genome shotgun (WGS) entry which is preliminary data.</text>
</comment>
<dbReference type="EMBL" id="MTYJ01000023">
    <property type="protein sequence ID" value="OQV21476.1"/>
    <property type="molecule type" value="Genomic_DNA"/>
</dbReference>
<feature type="domain" description="J" evidence="6">
    <location>
        <begin position="5"/>
        <end position="69"/>
    </location>
</feature>
<comment type="subunit">
    <text evidence="5">Interacts with HSPA5/BiP; interaction is direct. Interacts with ERN1/IRE1 (via the luminal region). Interacts with DERL1.</text>
</comment>
<evidence type="ECO:0000256" key="3">
    <source>
        <dbReference type="ARBA" id="ARBA00041533"/>
    </source>
</evidence>
<dbReference type="Proteomes" id="UP000192578">
    <property type="component" value="Unassembled WGS sequence"/>
</dbReference>
<evidence type="ECO:0000256" key="2">
    <source>
        <dbReference type="ARBA" id="ARBA00040158"/>
    </source>
</evidence>
<dbReference type="OrthoDB" id="552049at2759"/>